<evidence type="ECO:0000313" key="3">
    <source>
        <dbReference type="Proteomes" id="UP001434883"/>
    </source>
</evidence>
<keyword evidence="3" id="KW-1185">Reference proteome</keyword>
<reference evidence="2 3" key="1">
    <citation type="submission" date="2021-06" db="EMBL/GenBank/DDBJ databases">
        <authorList>
            <person name="Palmer J.M."/>
        </authorList>
    </citation>
    <scope>NUCLEOTIDE SEQUENCE [LARGE SCALE GENOMIC DNA]</scope>
    <source>
        <strain evidence="2 3">XC_2019</strain>
        <tissue evidence="2">Muscle</tissue>
    </source>
</reference>
<evidence type="ECO:0000313" key="2">
    <source>
        <dbReference type="EMBL" id="MEQ2195427.1"/>
    </source>
</evidence>
<protein>
    <submittedName>
        <fullName evidence="2">Uncharacterized protein</fullName>
    </submittedName>
</protein>
<feature type="region of interest" description="Disordered" evidence="1">
    <location>
        <begin position="78"/>
        <end position="100"/>
    </location>
</feature>
<sequence>LFLLKFTLGARRSPLCSAVDSGKSMAKKSGRTVSGIRALGAKRKVSFHQPAYINSDLFTSLTMQLSSTATRARFRPGGRLEAARSCSAPPWEGAPSPLNR</sequence>
<name>A0ABV0QJ66_9TELE</name>
<dbReference type="Proteomes" id="UP001434883">
    <property type="component" value="Unassembled WGS sequence"/>
</dbReference>
<evidence type="ECO:0000256" key="1">
    <source>
        <dbReference type="SAM" id="MobiDB-lite"/>
    </source>
</evidence>
<comment type="caution">
    <text evidence="2">The sequence shown here is derived from an EMBL/GenBank/DDBJ whole genome shotgun (WGS) entry which is preliminary data.</text>
</comment>
<organism evidence="2 3">
    <name type="scientific">Xenoophorus captivus</name>
    <dbReference type="NCBI Taxonomy" id="1517983"/>
    <lineage>
        <taxon>Eukaryota</taxon>
        <taxon>Metazoa</taxon>
        <taxon>Chordata</taxon>
        <taxon>Craniata</taxon>
        <taxon>Vertebrata</taxon>
        <taxon>Euteleostomi</taxon>
        <taxon>Actinopterygii</taxon>
        <taxon>Neopterygii</taxon>
        <taxon>Teleostei</taxon>
        <taxon>Neoteleostei</taxon>
        <taxon>Acanthomorphata</taxon>
        <taxon>Ovalentaria</taxon>
        <taxon>Atherinomorphae</taxon>
        <taxon>Cyprinodontiformes</taxon>
        <taxon>Goodeidae</taxon>
        <taxon>Xenoophorus</taxon>
    </lineage>
</organism>
<gene>
    <name evidence="2" type="ORF">XENOCAPTIV_012642</name>
</gene>
<accession>A0ABV0QJ66</accession>
<feature type="non-terminal residue" evidence="2">
    <location>
        <position position="1"/>
    </location>
</feature>
<dbReference type="EMBL" id="JAHRIN010011059">
    <property type="protein sequence ID" value="MEQ2195427.1"/>
    <property type="molecule type" value="Genomic_DNA"/>
</dbReference>
<proteinExistence type="predicted"/>